<dbReference type="InterPro" id="IPR030395">
    <property type="entry name" value="GP_PDE_dom"/>
</dbReference>
<evidence type="ECO:0000256" key="1">
    <source>
        <dbReference type="SAM" id="SignalP"/>
    </source>
</evidence>
<dbReference type="PANTHER" id="PTHR46211">
    <property type="entry name" value="GLYCEROPHOSPHORYL DIESTER PHOSPHODIESTERASE"/>
    <property type="match status" value="1"/>
</dbReference>
<dbReference type="InterPro" id="IPR017946">
    <property type="entry name" value="PLC-like_Pdiesterase_TIM-brl"/>
</dbReference>
<comment type="caution">
    <text evidence="3">The sequence shown here is derived from an EMBL/GenBank/DDBJ whole genome shotgun (WGS) entry which is preliminary data.</text>
</comment>
<name>A0A3M9N3R9_9BACT</name>
<sequence>MKYTKLFFALFMALLVSCSETNQHKDDTAFDRQAHRGGRGLMPENTIVSEKNAIDYDCTMEMDLQMTKDKKIVVSHDAYFSSDFSLTPEGDTMTKEDGRSRLIYNMPYDSVAKYDVGLKPHPGFPRQKKIHAVRPLLSTLIDSVEAYAKTKNHVNHYNIELKTSPADDGKAYSNLQEYVDSAMKIIIDKGIAPRTMIQSFDVRALRIVHDKYPKIETSFLVMASNKKTVEGYIDELGFKPDVFSPQYTLLTPELVTAFHKEHIKVIPWTPNTLGELQKLKDMGVDGAITDYPELYAELK</sequence>
<organism evidence="3 4">
    <name type="scientific">Hanamia caeni</name>
    <dbReference type="NCBI Taxonomy" id="2294116"/>
    <lineage>
        <taxon>Bacteria</taxon>
        <taxon>Pseudomonadati</taxon>
        <taxon>Bacteroidota</taxon>
        <taxon>Chitinophagia</taxon>
        <taxon>Chitinophagales</taxon>
        <taxon>Chitinophagaceae</taxon>
        <taxon>Hanamia</taxon>
    </lineage>
</organism>
<feature type="signal peptide" evidence="1">
    <location>
        <begin position="1"/>
        <end position="24"/>
    </location>
</feature>
<proteinExistence type="predicted"/>
<dbReference type="GO" id="GO:0006629">
    <property type="term" value="P:lipid metabolic process"/>
    <property type="evidence" value="ECO:0007669"/>
    <property type="project" value="InterPro"/>
</dbReference>
<dbReference type="EMBL" id="RJJR01000031">
    <property type="protein sequence ID" value="RNI31843.1"/>
    <property type="molecule type" value="Genomic_DNA"/>
</dbReference>
<keyword evidence="1" id="KW-0732">Signal</keyword>
<dbReference type="SUPFAM" id="SSF51695">
    <property type="entry name" value="PLC-like phosphodiesterases"/>
    <property type="match status" value="1"/>
</dbReference>
<evidence type="ECO:0000313" key="4">
    <source>
        <dbReference type="Proteomes" id="UP000267223"/>
    </source>
</evidence>
<dbReference type="Pfam" id="PF03009">
    <property type="entry name" value="GDPD"/>
    <property type="match status" value="1"/>
</dbReference>
<evidence type="ECO:0000313" key="3">
    <source>
        <dbReference type="EMBL" id="RNI31843.1"/>
    </source>
</evidence>
<gene>
    <name evidence="3" type="ORF">EFY79_21015</name>
</gene>
<dbReference type="PROSITE" id="PS51257">
    <property type="entry name" value="PROKAR_LIPOPROTEIN"/>
    <property type="match status" value="1"/>
</dbReference>
<feature type="domain" description="GP-PDE" evidence="2">
    <location>
        <begin position="30"/>
        <end position="299"/>
    </location>
</feature>
<keyword evidence="4" id="KW-1185">Reference proteome</keyword>
<dbReference type="PROSITE" id="PS51704">
    <property type="entry name" value="GP_PDE"/>
    <property type="match status" value="1"/>
</dbReference>
<dbReference type="RefSeq" id="WP_123122733.1">
    <property type="nucleotide sequence ID" value="NZ_RJJR01000031.1"/>
</dbReference>
<dbReference type="OrthoDB" id="384721at2"/>
<dbReference type="AlphaFoldDB" id="A0A3M9N3R9"/>
<accession>A0A3M9N3R9</accession>
<dbReference type="Proteomes" id="UP000267223">
    <property type="component" value="Unassembled WGS sequence"/>
</dbReference>
<feature type="chain" id="PRO_5018086846" evidence="1">
    <location>
        <begin position="25"/>
        <end position="299"/>
    </location>
</feature>
<evidence type="ECO:0000259" key="2">
    <source>
        <dbReference type="PROSITE" id="PS51704"/>
    </source>
</evidence>
<dbReference type="Gene3D" id="3.20.20.190">
    <property type="entry name" value="Phosphatidylinositol (PI) phosphodiesterase"/>
    <property type="match status" value="1"/>
</dbReference>
<protein>
    <submittedName>
        <fullName evidence="3">Glycerophosphodiester phosphodiesterase</fullName>
    </submittedName>
</protein>
<dbReference type="GO" id="GO:0008081">
    <property type="term" value="F:phosphoric diester hydrolase activity"/>
    <property type="evidence" value="ECO:0007669"/>
    <property type="project" value="InterPro"/>
</dbReference>
<dbReference type="PANTHER" id="PTHR46211:SF14">
    <property type="entry name" value="GLYCEROPHOSPHODIESTER PHOSPHODIESTERASE"/>
    <property type="match status" value="1"/>
</dbReference>
<reference evidence="3 4" key="1">
    <citation type="submission" date="2018-11" db="EMBL/GenBank/DDBJ databases">
        <title>Draft genome sequence of Ferruginibacter sp. BO-59.</title>
        <authorList>
            <person name="Im W.T."/>
        </authorList>
    </citation>
    <scope>NUCLEOTIDE SEQUENCE [LARGE SCALE GENOMIC DNA]</scope>
    <source>
        <strain evidence="3 4">BO-59</strain>
    </source>
</reference>